<dbReference type="InterPro" id="IPR006139">
    <property type="entry name" value="D-isomer_2_OHA_DH_cat_dom"/>
</dbReference>
<protein>
    <submittedName>
        <fullName evidence="6">Uncharacterized protein</fullName>
    </submittedName>
</protein>
<keyword evidence="7" id="KW-1185">Reference proteome</keyword>
<dbReference type="Gene3D" id="3.90.1300.10">
    <property type="entry name" value="Amidase signature (AS) domain"/>
    <property type="match status" value="1"/>
</dbReference>
<proteinExistence type="predicted"/>
<dbReference type="SUPFAM" id="SSF52283">
    <property type="entry name" value="Formate/glycerate dehydrogenase catalytic domain-like"/>
    <property type="match status" value="1"/>
</dbReference>
<dbReference type="GO" id="GO:0005829">
    <property type="term" value="C:cytosol"/>
    <property type="evidence" value="ECO:0007669"/>
    <property type="project" value="TreeGrafter"/>
</dbReference>
<dbReference type="SUPFAM" id="SSF75304">
    <property type="entry name" value="Amidase signature (AS) enzymes"/>
    <property type="match status" value="1"/>
</dbReference>
<dbReference type="GO" id="GO:0030267">
    <property type="term" value="F:glyoxylate reductase (NADPH) activity"/>
    <property type="evidence" value="ECO:0007669"/>
    <property type="project" value="TreeGrafter"/>
</dbReference>
<evidence type="ECO:0000259" key="3">
    <source>
        <dbReference type="Pfam" id="PF00389"/>
    </source>
</evidence>
<dbReference type="Pfam" id="PF01425">
    <property type="entry name" value="Amidase"/>
    <property type="match status" value="1"/>
</dbReference>
<reference evidence="6" key="1">
    <citation type="journal article" date="2021" name="Nat. Commun.">
        <title>Genetic determinants of endophytism in the Arabidopsis root mycobiome.</title>
        <authorList>
            <person name="Mesny F."/>
            <person name="Miyauchi S."/>
            <person name="Thiergart T."/>
            <person name="Pickel B."/>
            <person name="Atanasova L."/>
            <person name="Karlsson M."/>
            <person name="Huettel B."/>
            <person name="Barry K.W."/>
            <person name="Haridas S."/>
            <person name="Chen C."/>
            <person name="Bauer D."/>
            <person name="Andreopoulos W."/>
            <person name="Pangilinan J."/>
            <person name="LaButti K."/>
            <person name="Riley R."/>
            <person name="Lipzen A."/>
            <person name="Clum A."/>
            <person name="Drula E."/>
            <person name="Henrissat B."/>
            <person name="Kohler A."/>
            <person name="Grigoriev I.V."/>
            <person name="Martin F.M."/>
            <person name="Hacquard S."/>
        </authorList>
    </citation>
    <scope>NUCLEOTIDE SEQUENCE</scope>
    <source>
        <strain evidence="6">FSSC 5 MPI-SDFR-AT-0091</strain>
    </source>
</reference>
<evidence type="ECO:0000256" key="2">
    <source>
        <dbReference type="SAM" id="MobiDB-lite"/>
    </source>
</evidence>
<dbReference type="EMBL" id="JAGTJS010000009">
    <property type="protein sequence ID" value="KAH7258634.1"/>
    <property type="molecule type" value="Genomic_DNA"/>
</dbReference>
<organism evidence="6 7">
    <name type="scientific">Fusarium solani</name>
    <name type="common">Filamentous fungus</name>
    <dbReference type="NCBI Taxonomy" id="169388"/>
    <lineage>
        <taxon>Eukaryota</taxon>
        <taxon>Fungi</taxon>
        <taxon>Dikarya</taxon>
        <taxon>Ascomycota</taxon>
        <taxon>Pezizomycotina</taxon>
        <taxon>Sordariomycetes</taxon>
        <taxon>Hypocreomycetidae</taxon>
        <taxon>Hypocreales</taxon>
        <taxon>Nectriaceae</taxon>
        <taxon>Fusarium</taxon>
        <taxon>Fusarium solani species complex</taxon>
    </lineage>
</organism>
<dbReference type="GO" id="GO:0051287">
    <property type="term" value="F:NAD binding"/>
    <property type="evidence" value="ECO:0007669"/>
    <property type="project" value="InterPro"/>
</dbReference>
<sequence length="1008" mass="111088">MLPFTICVVAGLQYLIHPQKLGSIQETINSDAIIPITLLTTDEVFGDLEGILQLFESYDDVFNTEFGSILVEKPGSSDNDVVNTTITGRQVYHLDQITALEDMAELPSGPYFLHGPNLHQAWRLYDDEFGAFTFGVVPDDLHQPDEFQPLTSSSLQGDSQAIPVPSRLYHPRPSPRKPLSGIRVSISDTISLKGTHTTFSSRAWKSLYKNPSDKTAEYARKLLDLGAVLVGKTKTSQFGTGAEWVDEQAPWSSRGDGYERLKGGSVGAAAASIGYEWFQHSVGVGNGRIVPDGGIYSIATSQGGISIDGIWTTSSSDRTRLLSRSLEDLLDITVRSTGQQPQEPKSPKRILYPVDMASVDETQQEALNSFVSTLQDFLGVQAQTIDIGAIWAESPPDEASDEDMQAYMRHAPFRSWCYEYYHAFDEFRHEYRQKTQKEAFAEPTPQFFWDKCKATTETEHREDLRRLEIYRQWFHEKIMATPNADAILVLPCGKSSRVEHRDEVVAPPTIYEGVGPEILASILGVPHLAVPFTQVPYESRISGRTEYQTVCVSVIGPQGSDTDIIQVVKQALEKAHVRTRVETGRFAFPADTLRNGRYSKPLCLTNSTLTHYITYTSPVMAEPTNTPVPASTPRATSPAPPVPVFSHPGSPYQTKLTMSSSTSRPRVLHIGDPIKYNPDTYIRFIGQCELVRPSAEERQRPAFIKALKERRWGDFQAIFRPFWGTGGEMGNWDAELIDLLPESVKVFASAGAGFDWADTKLLGERGIIYCNSGLAAAEAVADFAIAAIISTFRVLPWCISAAMSGDEEAFQINHRDATLQSYNLRDQALGLIGFGNIGQQIAARAFHGFGMDIHYYDVLPKPAHVVAPLRATHHETLASLLAKVDCAVLCTPAGDGTLINAKTLPLFKRGSRFVNIARGSLVDEDALTTVLQDNHISSAALDVHATEPKMHSGLLELARQGRVLLTCHNAGGTVDTHKGFEELSMRNIMAVLSGGEAITPVNLQFLKK</sequence>
<accession>A0A9P9HJ96</accession>
<evidence type="ECO:0000256" key="1">
    <source>
        <dbReference type="ARBA" id="ARBA00023002"/>
    </source>
</evidence>
<dbReference type="OrthoDB" id="5423360at2759"/>
<dbReference type="InterPro" id="IPR036928">
    <property type="entry name" value="AS_sf"/>
</dbReference>
<evidence type="ECO:0000313" key="6">
    <source>
        <dbReference type="EMBL" id="KAH7258634.1"/>
    </source>
</evidence>
<dbReference type="AlphaFoldDB" id="A0A9P9HJ96"/>
<dbReference type="Gene3D" id="3.40.50.720">
    <property type="entry name" value="NAD(P)-binding Rossmann-like Domain"/>
    <property type="match status" value="2"/>
</dbReference>
<feature type="region of interest" description="Disordered" evidence="2">
    <location>
        <begin position="151"/>
        <end position="176"/>
    </location>
</feature>
<dbReference type="Pfam" id="PF02826">
    <property type="entry name" value="2-Hacid_dh_C"/>
    <property type="match status" value="1"/>
</dbReference>
<feature type="domain" description="D-isomer specific 2-hydroxyacid dehydrogenase catalytic" evidence="3">
    <location>
        <begin position="732"/>
        <end position="1002"/>
    </location>
</feature>
<dbReference type="SUPFAM" id="SSF51735">
    <property type="entry name" value="NAD(P)-binding Rossmann-fold domains"/>
    <property type="match status" value="1"/>
</dbReference>
<dbReference type="InterPro" id="IPR023631">
    <property type="entry name" value="Amidase_dom"/>
</dbReference>
<feature type="domain" description="D-isomer specific 2-hydroxyacid dehydrogenase NAD-binding" evidence="5">
    <location>
        <begin position="810"/>
        <end position="970"/>
    </location>
</feature>
<evidence type="ECO:0000313" key="7">
    <source>
        <dbReference type="Proteomes" id="UP000736672"/>
    </source>
</evidence>
<dbReference type="PANTHER" id="PTHR10996">
    <property type="entry name" value="2-HYDROXYACID DEHYDROGENASE-RELATED"/>
    <property type="match status" value="1"/>
</dbReference>
<dbReference type="PANTHER" id="PTHR10996:SF281">
    <property type="entry name" value="D-ISOMER SPECIFIC 2-HYDROXYACID DEHYDROGENASE NAD-BINDING DOMAIN-CONTAINING PROTEIN-RELATED"/>
    <property type="match status" value="1"/>
</dbReference>
<feature type="domain" description="Amidase" evidence="4">
    <location>
        <begin position="174"/>
        <end position="282"/>
    </location>
</feature>
<keyword evidence="1" id="KW-0560">Oxidoreductase</keyword>
<dbReference type="GO" id="GO:0016618">
    <property type="term" value="F:hydroxypyruvate reductase [NAD(P)H] activity"/>
    <property type="evidence" value="ECO:0007669"/>
    <property type="project" value="TreeGrafter"/>
</dbReference>
<dbReference type="PROSITE" id="PS00671">
    <property type="entry name" value="D_2_HYDROXYACID_DH_3"/>
    <property type="match status" value="1"/>
</dbReference>
<name>A0A9P9HJ96_FUSSL</name>
<dbReference type="InterPro" id="IPR036291">
    <property type="entry name" value="NAD(P)-bd_dom_sf"/>
</dbReference>
<gene>
    <name evidence="6" type="ORF">B0J15DRAFT_446025</name>
</gene>
<evidence type="ECO:0000259" key="5">
    <source>
        <dbReference type="Pfam" id="PF02826"/>
    </source>
</evidence>
<dbReference type="InterPro" id="IPR006140">
    <property type="entry name" value="D-isomer_DH_NAD-bd"/>
</dbReference>
<evidence type="ECO:0000259" key="4">
    <source>
        <dbReference type="Pfam" id="PF01425"/>
    </source>
</evidence>
<dbReference type="InterPro" id="IPR050223">
    <property type="entry name" value="D-isomer_2-hydroxyacid_DH"/>
</dbReference>
<dbReference type="Pfam" id="PF00389">
    <property type="entry name" value="2-Hacid_dh"/>
    <property type="match status" value="1"/>
</dbReference>
<comment type="caution">
    <text evidence="6">The sequence shown here is derived from an EMBL/GenBank/DDBJ whole genome shotgun (WGS) entry which is preliminary data.</text>
</comment>
<dbReference type="Proteomes" id="UP000736672">
    <property type="component" value="Unassembled WGS sequence"/>
</dbReference>
<dbReference type="CDD" id="cd12168">
    <property type="entry name" value="Mand_dh_like"/>
    <property type="match status" value="1"/>
</dbReference>
<dbReference type="InterPro" id="IPR029753">
    <property type="entry name" value="D-isomer_DH_CS"/>
</dbReference>